<dbReference type="AlphaFoldDB" id="A0A402B0K9"/>
<sequence length="51" mass="5942">MAHHSLPAPEQHSTYLSDVLSKNFYSLIRVTIVNDPISVYKWYDCLFDNIV</sequence>
<dbReference type="Proteomes" id="UP000287171">
    <property type="component" value="Unassembled WGS sequence"/>
</dbReference>
<protein>
    <submittedName>
        <fullName evidence="1">Uncharacterized protein</fullName>
    </submittedName>
</protein>
<accession>A0A402B0K9</accession>
<reference evidence="2" key="1">
    <citation type="submission" date="2018-12" db="EMBL/GenBank/DDBJ databases">
        <title>Tengunoibacter tsumagoiensis gen. nov., sp. nov., Dictyobacter kobayashii sp. nov., D. alpinus sp. nov., and D. joshuensis sp. nov. and description of Dictyobacteraceae fam. nov. within the order Ktedonobacterales isolated from Tengu-no-mugimeshi.</title>
        <authorList>
            <person name="Wang C.M."/>
            <person name="Zheng Y."/>
            <person name="Sakai Y."/>
            <person name="Toyoda A."/>
            <person name="Minakuchi Y."/>
            <person name="Abe K."/>
            <person name="Yokota A."/>
            <person name="Yabe S."/>
        </authorList>
    </citation>
    <scope>NUCLEOTIDE SEQUENCE [LARGE SCALE GENOMIC DNA]</scope>
    <source>
        <strain evidence="2">Uno16</strain>
    </source>
</reference>
<evidence type="ECO:0000313" key="1">
    <source>
        <dbReference type="EMBL" id="GCE24879.1"/>
    </source>
</evidence>
<organism evidence="1 2">
    <name type="scientific">Dictyobacter alpinus</name>
    <dbReference type="NCBI Taxonomy" id="2014873"/>
    <lineage>
        <taxon>Bacteria</taxon>
        <taxon>Bacillati</taxon>
        <taxon>Chloroflexota</taxon>
        <taxon>Ktedonobacteria</taxon>
        <taxon>Ktedonobacterales</taxon>
        <taxon>Dictyobacteraceae</taxon>
        <taxon>Dictyobacter</taxon>
    </lineage>
</organism>
<dbReference type="EMBL" id="BIFT01000001">
    <property type="protein sequence ID" value="GCE24879.1"/>
    <property type="molecule type" value="Genomic_DNA"/>
</dbReference>
<proteinExistence type="predicted"/>
<evidence type="ECO:0000313" key="2">
    <source>
        <dbReference type="Proteomes" id="UP000287171"/>
    </source>
</evidence>
<comment type="caution">
    <text evidence="1">The sequence shown here is derived from an EMBL/GenBank/DDBJ whole genome shotgun (WGS) entry which is preliminary data.</text>
</comment>
<gene>
    <name evidence="1" type="ORF">KDA_03630</name>
</gene>
<keyword evidence="2" id="KW-1185">Reference proteome</keyword>
<name>A0A402B0K9_9CHLR</name>